<sequence length="524" mass="59675">MIRAKVLIYICLYTAVTYVDSARILGVFSMPSISHQVVFRALTFELAKRGHELVVFTPNPVSPAEGIPNNITEIDTGQSYQILKELMERALNKKVLQRGVIMNLRSMNGEALSRAILKIVSSQFDLPEVRKVIEDKTQKFDLVIVEPILSVPLIVGKIFNAPVILLSSFYGSSDIFEIMGAFSWHPMYYPSFYRTKYKDLTLLEKIGAVYLEWRLIKSTLETDEKQNEFLKTRFGPNAPTVRELRNNVQMLFLNAHPIMGNNRPVPPSVVYLGGLHLKPPKPLPQDLQTYLDASIRGVIYVSFGTNVRPSNMDQDFLDAFLQAFESLPYDVLWKFDGDNLERIPKNLKIQKWFPQRDLLLHHNVKAFVTQGGLQSSDEAIDAGVPLIGIPMLADQWYNVNKYVELGIGVQINALTMTADDLTQAVEKIVSDTSYRQNIRRVRAIINDQPESPLERALWWTEHVLKHGGNHLRAPSANTTWSEHLMLDVVLLVLSIILVTGFLLIYASFKIWNLLKYKLEKVKLH</sequence>
<keyword evidence="2 4" id="KW-0328">Glycosyltransferase</keyword>
<dbReference type="InterPro" id="IPR035595">
    <property type="entry name" value="UDP_glycos_trans_CS"/>
</dbReference>
<dbReference type="AlphaFoldDB" id="A0A7E5WNJ1"/>
<evidence type="ECO:0000256" key="1">
    <source>
        <dbReference type="ARBA" id="ARBA00009995"/>
    </source>
</evidence>
<keyword evidence="3 4" id="KW-0808">Transferase</keyword>
<evidence type="ECO:0000313" key="6">
    <source>
        <dbReference type="Proteomes" id="UP000322000"/>
    </source>
</evidence>
<reference evidence="7" key="1">
    <citation type="submission" date="2025-08" db="UniProtKB">
        <authorList>
            <consortium name="RefSeq"/>
        </authorList>
    </citation>
    <scope>IDENTIFICATION</scope>
</reference>
<dbReference type="OrthoDB" id="5835829at2759"/>
<dbReference type="CDD" id="cd03784">
    <property type="entry name" value="GT1_Gtf-like"/>
    <property type="match status" value="1"/>
</dbReference>
<dbReference type="SUPFAM" id="SSF53756">
    <property type="entry name" value="UDP-Glycosyltransferase/glycogen phosphorylase"/>
    <property type="match status" value="1"/>
</dbReference>
<name>A0A7E5WNJ1_TRINI</name>
<organism evidence="6 7">
    <name type="scientific">Trichoplusia ni</name>
    <name type="common">Cabbage looper</name>
    <dbReference type="NCBI Taxonomy" id="7111"/>
    <lineage>
        <taxon>Eukaryota</taxon>
        <taxon>Metazoa</taxon>
        <taxon>Ecdysozoa</taxon>
        <taxon>Arthropoda</taxon>
        <taxon>Hexapoda</taxon>
        <taxon>Insecta</taxon>
        <taxon>Pterygota</taxon>
        <taxon>Neoptera</taxon>
        <taxon>Endopterygota</taxon>
        <taxon>Lepidoptera</taxon>
        <taxon>Glossata</taxon>
        <taxon>Ditrysia</taxon>
        <taxon>Noctuoidea</taxon>
        <taxon>Noctuidae</taxon>
        <taxon>Plusiinae</taxon>
        <taxon>Trichoplusia</taxon>
    </lineage>
</organism>
<dbReference type="PROSITE" id="PS00375">
    <property type="entry name" value="UDPGT"/>
    <property type="match status" value="1"/>
</dbReference>
<keyword evidence="6" id="KW-1185">Reference proteome</keyword>
<comment type="catalytic activity">
    <reaction evidence="5">
        <text>glucuronate acceptor + UDP-alpha-D-glucuronate = acceptor beta-D-glucuronoside + UDP + H(+)</text>
        <dbReference type="Rhea" id="RHEA:21032"/>
        <dbReference type="ChEBI" id="CHEBI:15378"/>
        <dbReference type="ChEBI" id="CHEBI:58052"/>
        <dbReference type="ChEBI" id="CHEBI:58223"/>
        <dbReference type="ChEBI" id="CHEBI:132367"/>
        <dbReference type="ChEBI" id="CHEBI:132368"/>
        <dbReference type="EC" id="2.4.1.17"/>
    </reaction>
</comment>
<proteinExistence type="inferred from homology"/>
<keyword evidence="5" id="KW-0812">Transmembrane</keyword>
<evidence type="ECO:0000313" key="7">
    <source>
        <dbReference type="RefSeq" id="XP_026742254.1"/>
    </source>
</evidence>
<accession>A0A7E5WNJ1</accession>
<dbReference type="Pfam" id="PF00201">
    <property type="entry name" value="UDPGT"/>
    <property type="match status" value="1"/>
</dbReference>
<evidence type="ECO:0000256" key="4">
    <source>
        <dbReference type="RuleBase" id="RU003718"/>
    </source>
</evidence>
<dbReference type="PANTHER" id="PTHR48043">
    <property type="entry name" value="EG:EG0003.4 PROTEIN-RELATED"/>
    <property type="match status" value="1"/>
</dbReference>
<dbReference type="RefSeq" id="XP_026742254.1">
    <property type="nucleotide sequence ID" value="XM_026886453.1"/>
</dbReference>
<comment type="similarity">
    <text evidence="1 4">Belongs to the UDP-glycosyltransferase family.</text>
</comment>
<dbReference type="EC" id="2.4.1.17" evidence="5"/>
<keyword evidence="5" id="KW-1133">Transmembrane helix</keyword>
<evidence type="ECO:0000256" key="3">
    <source>
        <dbReference type="ARBA" id="ARBA00022679"/>
    </source>
</evidence>
<dbReference type="InterPro" id="IPR002213">
    <property type="entry name" value="UDP_glucos_trans"/>
</dbReference>
<dbReference type="PANTHER" id="PTHR48043:SF145">
    <property type="entry name" value="FI06409P-RELATED"/>
    <property type="match status" value="1"/>
</dbReference>
<gene>
    <name evidence="7" type="primary">LOC113504250</name>
</gene>
<evidence type="ECO:0000256" key="5">
    <source>
        <dbReference type="RuleBase" id="RU362059"/>
    </source>
</evidence>
<dbReference type="FunFam" id="3.40.50.2000:FF:000021">
    <property type="entry name" value="UDP-glucuronosyltransferase"/>
    <property type="match status" value="1"/>
</dbReference>
<evidence type="ECO:0000256" key="2">
    <source>
        <dbReference type="ARBA" id="ARBA00022676"/>
    </source>
</evidence>
<keyword evidence="5" id="KW-0472">Membrane</keyword>
<feature type="transmembrane region" description="Helical" evidence="5">
    <location>
        <begin position="484"/>
        <end position="508"/>
    </location>
</feature>
<comment type="subcellular location">
    <subcellularLocation>
        <location evidence="5">Membrane</location>
        <topology evidence="5">Single-pass membrane protein</topology>
    </subcellularLocation>
</comment>
<dbReference type="GO" id="GO:0015020">
    <property type="term" value="F:glucuronosyltransferase activity"/>
    <property type="evidence" value="ECO:0007669"/>
    <property type="project" value="UniProtKB-EC"/>
</dbReference>
<dbReference type="InParanoid" id="A0A7E5WNJ1"/>
<dbReference type="Gene3D" id="3.40.50.2000">
    <property type="entry name" value="Glycogen Phosphorylase B"/>
    <property type="match status" value="2"/>
</dbReference>
<dbReference type="InterPro" id="IPR050271">
    <property type="entry name" value="UDP-glycosyltransferase"/>
</dbReference>
<dbReference type="GeneID" id="113504250"/>
<protein>
    <recommendedName>
        <fullName evidence="5">UDP-glucuronosyltransferase</fullName>
        <ecNumber evidence="5">2.4.1.17</ecNumber>
    </recommendedName>
</protein>
<dbReference type="GO" id="GO:0016020">
    <property type="term" value="C:membrane"/>
    <property type="evidence" value="ECO:0007669"/>
    <property type="project" value="UniProtKB-SubCell"/>
</dbReference>
<dbReference type="KEGG" id="tnl:113504250"/>
<dbReference type="Proteomes" id="UP000322000">
    <property type="component" value="Chromosome 21"/>
</dbReference>